<sequence>MTGLIGSPYAWLAAFFCGAAFCVWRIDRAAARLGIKRSIERRPAPGAIVVMRAVSVTVALMLGSLYLLNGTSFPIALVFLVAGSLYFWRLAYTGRVVPLVAAGMPRPEARLFAFMQWLWLGPLTVALALFVRAKYSTH</sequence>
<dbReference type="AlphaFoldDB" id="A0A974Y3Y7"/>
<dbReference type="EMBL" id="CP071518">
    <property type="protein sequence ID" value="QSX77416.1"/>
    <property type="molecule type" value="Genomic_DNA"/>
</dbReference>
<keyword evidence="1" id="KW-0812">Transmembrane</keyword>
<keyword evidence="1" id="KW-0472">Membrane</keyword>
<dbReference type="KEGG" id="lsf:I8J32_011675"/>
<accession>A0A974Y3Y7</accession>
<gene>
    <name evidence="2" type="ORF">I8J32_011675</name>
</gene>
<protein>
    <submittedName>
        <fullName evidence="2">Uncharacterized protein</fullName>
    </submittedName>
</protein>
<feature type="transmembrane region" description="Helical" evidence="1">
    <location>
        <begin position="73"/>
        <end position="91"/>
    </location>
</feature>
<dbReference type="Proteomes" id="UP000639274">
    <property type="component" value="Chromosome"/>
</dbReference>
<evidence type="ECO:0000256" key="1">
    <source>
        <dbReference type="SAM" id="Phobius"/>
    </source>
</evidence>
<keyword evidence="3" id="KW-1185">Reference proteome</keyword>
<organism evidence="2 3">
    <name type="scientific">Agrilutibacter solisilvae</name>
    <dbReference type="NCBI Taxonomy" id="2763317"/>
    <lineage>
        <taxon>Bacteria</taxon>
        <taxon>Pseudomonadati</taxon>
        <taxon>Pseudomonadota</taxon>
        <taxon>Gammaproteobacteria</taxon>
        <taxon>Lysobacterales</taxon>
        <taxon>Lysobacteraceae</taxon>
        <taxon>Agrilutibacter</taxon>
    </lineage>
</organism>
<evidence type="ECO:0000313" key="3">
    <source>
        <dbReference type="Proteomes" id="UP000639274"/>
    </source>
</evidence>
<proteinExistence type="predicted"/>
<dbReference type="RefSeq" id="WP_200612287.1">
    <property type="nucleotide sequence ID" value="NZ_CP071518.1"/>
</dbReference>
<feature type="transmembrane region" description="Helical" evidence="1">
    <location>
        <begin position="47"/>
        <end position="67"/>
    </location>
</feature>
<feature type="transmembrane region" description="Helical" evidence="1">
    <location>
        <begin position="111"/>
        <end position="131"/>
    </location>
</feature>
<reference evidence="2 3" key="1">
    <citation type="submission" date="2021-03" db="EMBL/GenBank/DDBJ databases">
        <title>Lysobacter sp. nov. isolated from soil of gangwondo yeongwol, south Korea.</title>
        <authorList>
            <person name="Kim K.R."/>
            <person name="Kim K.H."/>
            <person name="Jeon C.O."/>
        </authorList>
    </citation>
    <scope>NUCLEOTIDE SEQUENCE [LARGE SCALE GENOMIC DNA]</scope>
    <source>
        <strain evidence="2 3">R19</strain>
    </source>
</reference>
<feature type="transmembrane region" description="Helical" evidence="1">
    <location>
        <begin position="6"/>
        <end position="26"/>
    </location>
</feature>
<keyword evidence="1" id="KW-1133">Transmembrane helix</keyword>
<evidence type="ECO:0000313" key="2">
    <source>
        <dbReference type="EMBL" id="QSX77416.1"/>
    </source>
</evidence>
<name>A0A974Y3Y7_9GAMM</name>